<comment type="caution">
    <text evidence="1">The sequence shown here is derived from an EMBL/GenBank/DDBJ whole genome shotgun (WGS) entry which is preliminary data.</text>
</comment>
<name>A0A9D2SYP3_9FIRM</name>
<accession>A0A9D2SYP3</accession>
<organism evidence="1 2">
    <name type="scientific">Candidatus Intestinimonas pullistercoris</name>
    <dbReference type="NCBI Taxonomy" id="2838623"/>
    <lineage>
        <taxon>Bacteria</taxon>
        <taxon>Bacillati</taxon>
        <taxon>Bacillota</taxon>
        <taxon>Clostridia</taxon>
        <taxon>Eubacteriales</taxon>
        <taxon>Intestinimonas</taxon>
    </lineage>
</organism>
<reference evidence="1" key="2">
    <citation type="submission" date="2021-04" db="EMBL/GenBank/DDBJ databases">
        <authorList>
            <person name="Gilroy R."/>
        </authorList>
    </citation>
    <scope>NUCLEOTIDE SEQUENCE</scope>
    <source>
        <strain evidence="1">CHK186-1790</strain>
    </source>
</reference>
<protein>
    <submittedName>
        <fullName evidence="1">Uncharacterized protein</fullName>
    </submittedName>
</protein>
<dbReference type="EMBL" id="DWWJ01000072">
    <property type="protein sequence ID" value="HJC40678.1"/>
    <property type="molecule type" value="Genomic_DNA"/>
</dbReference>
<evidence type="ECO:0000313" key="1">
    <source>
        <dbReference type="EMBL" id="HJC40678.1"/>
    </source>
</evidence>
<feature type="non-terminal residue" evidence="1">
    <location>
        <position position="1"/>
    </location>
</feature>
<reference evidence="1" key="1">
    <citation type="journal article" date="2021" name="PeerJ">
        <title>Extensive microbial diversity within the chicken gut microbiome revealed by metagenomics and culture.</title>
        <authorList>
            <person name="Gilroy R."/>
            <person name="Ravi A."/>
            <person name="Getino M."/>
            <person name="Pursley I."/>
            <person name="Horton D.L."/>
            <person name="Alikhan N.F."/>
            <person name="Baker D."/>
            <person name="Gharbi K."/>
            <person name="Hall N."/>
            <person name="Watson M."/>
            <person name="Adriaenssens E.M."/>
            <person name="Foster-Nyarko E."/>
            <person name="Jarju S."/>
            <person name="Secka A."/>
            <person name="Antonio M."/>
            <person name="Oren A."/>
            <person name="Chaudhuri R.R."/>
            <person name="La Ragione R."/>
            <person name="Hildebrand F."/>
            <person name="Pallen M.J."/>
        </authorList>
    </citation>
    <scope>NUCLEOTIDE SEQUENCE</scope>
    <source>
        <strain evidence="1">CHK186-1790</strain>
    </source>
</reference>
<dbReference type="Proteomes" id="UP000823882">
    <property type="component" value="Unassembled WGS sequence"/>
</dbReference>
<gene>
    <name evidence="1" type="ORF">H9701_03885</name>
</gene>
<evidence type="ECO:0000313" key="2">
    <source>
        <dbReference type="Proteomes" id="UP000823882"/>
    </source>
</evidence>
<dbReference type="AlphaFoldDB" id="A0A9D2SYP3"/>
<sequence length="75" mass="8238">EEENDDAMHFHPPVTPSPAEGLGFDESWLYDDGAGWQCLLARQGREVAVVEGPVDFTDPAVLAMVRARLGWEAVL</sequence>
<proteinExistence type="predicted"/>